<feature type="region of interest" description="Disordered" evidence="1">
    <location>
        <begin position="1"/>
        <end position="27"/>
    </location>
</feature>
<reference evidence="2 3" key="1">
    <citation type="journal article" date="2018" name="Sci. Rep.">
        <title>Genomic signatures of local adaptation to the degree of environmental predictability in rotifers.</title>
        <authorList>
            <person name="Franch-Gras L."/>
            <person name="Hahn C."/>
            <person name="Garcia-Roger E.M."/>
            <person name="Carmona M.J."/>
            <person name="Serra M."/>
            <person name="Gomez A."/>
        </authorList>
    </citation>
    <scope>NUCLEOTIDE SEQUENCE [LARGE SCALE GENOMIC DNA]</scope>
    <source>
        <strain evidence="2">HYR1</strain>
    </source>
</reference>
<dbReference type="EMBL" id="REGN01005106">
    <property type="protein sequence ID" value="RNA14800.1"/>
    <property type="molecule type" value="Genomic_DNA"/>
</dbReference>
<sequence length="60" mass="6863">MHILAKNKTEATERSSPKKPLGRPLKRKVNFEENDLFGQMIQVKKRPVRPAQAKSASNFD</sequence>
<feature type="compositionally biased region" description="Basic and acidic residues" evidence="1">
    <location>
        <begin position="7"/>
        <end position="16"/>
    </location>
</feature>
<protein>
    <submittedName>
        <fullName evidence="2">Uncharacterized protein</fullName>
    </submittedName>
</protein>
<dbReference type="Proteomes" id="UP000276133">
    <property type="component" value="Unassembled WGS sequence"/>
</dbReference>
<keyword evidence="3" id="KW-1185">Reference proteome</keyword>
<organism evidence="2 3">
    <name type="scientific">Brachionus plicatilis</name>
    <name type="common">Marine rotifer</name>
    <name type="synonym">Brachionus muelleri</name>
    <dbReference type="NCBI Taxonomy" id="10195"/>
    <lineage>
        <taxon>Eukaryota</taxon>
        <taxon>Metazoa</taxon>
        <taxon>Spiralia</taxon>
        <taxon>Gnathifera</taxon>
        <taxon>Rotifera</taxon>
        <taxon>Eurotatoria</taxon>
        <taxon>Monogononta</taxon>
        <taxon>Pseudotrocha</taxon>
        <taxon>Ploima</taxon>
        <taxon>Brachionidae</taxon>
        <taxon>Brachionus</taxon>
    </lineage>
</organism>
<proteinExistence type="predicted"/>
<evidence type="ECO:0000313" key="2">
    <source>
        <dbReference type="EMBL" id="RNA14800.1"/>
    </source>
</evidence>
<gene>
    <name evidence="2" type="ORF">BpHYR1_039243</name>
</gene>
<evidence type="ECO:0000313" key="3">
    <source>
        <dbReference type="Proteomes" id="UP000276133"/>
    </source>
</evidence>
<name>A0A3M7QTV3_BRAPC</name>
<accession>A0A3M7QTV3</accession>
<comment type="caution">
    <text evidence="2">The sequence shown here is derived from an EMBL/GenBank/DDBJ whole genome shotgun (WGS) entry which is preliminary data.</text>
</comment>
<evidence type="ECO:0000256" key="1">
    <source>
        <dbReference type="SAM" id="MobiDB-lite"/>
    </source>
</evidence>
<dbReference type="AlphaFoldDB" id="A0A3M7QTV3"/>